<evidence type="ECO:0000256" key="1">
    <source>
        <dbReference type="SAM" id="MobiDB-lite"/>
    </source>
</evidence>
<evidence type="ECO:0008006" key="4">
    <source>
        <dbReference type="Google" id="ProtNLM"/>
    </source>
</evidence>
<organism evidence="2 3">
    <name type="scientific">Micromonospora phaseoli</name>
    <dbReference type="NCBI Taxonomy" id="1144548"/>
    <lineage>
        <taxon>Bacteria</taxon>
        <taxon>Bacillati</taxon>
        <taxon>Actinomycetota</taxon>
        <taxon>Actinomycetes</taxon>
        <taxon>Micromonosporales</taxon>
        <taxon>Micromonosporaceae</taxon>
        <taxon>Micromonospora</taxon>
    </lineage>
</organism>
<protein>
    <recommendedName>
        <fullName evidence="4">Methyltransferase domain-containing protein</fullName>
    </recommendedName>
</protein>
<dbReference type="EMBL" id="FNYV01000004">
    <property type="protein sequence ID" value="SEJ42983.1"/>
    <property type="molecule type" value="Genomic_DNA"/>
</dbReference>
<dbReference type="SUPFAM" id="SSF53335">
    <property type="entry name" value="S-adenosyl-L-methionine-dependent methyltransferases"/>
    <property type="match status" value="1"/>
</dbReference>
<dbReference type="CDD" id="cd02440">
    <property type="entry name" value="AdoMet_MTases"/>
    <property type="match status" value="1"/>
</dbReference>
<name>A0A1H6YNU5_9ACTN</name>
<dbReference type="OrthoDB" id="9765084at2"/>
<keyword evidence="3" id="KW-1185">Reference proteome</keyword>
<feature type="region of interest" description="Disordered" evidence="1">
    <location>
        <begin position="1"/>
        <end position="29"/>
    </location>
</feature>
<reference evidence="3" key="1">
    <citation type="submission" date="2016-10" db="EMBL/GenBank/DDBJ databases">
        <authorList>
            <person name="Varghese N."/>
            <person name="Submissions S."/>
        </authorList>
    </citation>
    <scope>NUCLEOTIDE SEQUENCE [LARGE SCALE GENOMIC DNA]</scope>
    <source>
        <strain evidence="3">CGMCC 4.7038</strain>
    </source>
</reference>
<accession>A0A1H6YNU5</accession>
<evidence type="ECO:0000313" key="3">
    <source>
        <dbReference type="Proteomes" id="UP000198707"/>
    </source>
</evidence>
<sequence length="503" mass="54973">MVIPNLGRSPRPVPVDAELRPEPGSFRDPANRVFHAGDDVLRALDETATAHWRALAGSTFFPPLVAAGKICGTEELPAGVAFPAPSAGSRLPAGSDRPAGSALPNWAAVLRHERIPFISHPYEWSFAMLRDAALLHLEILRAALSAGFTTKDGSAYNLQWRGTEPVFIDVGSFAPLRDGEPWAGYRQFCQTLLYPLMLGAHLGLAFQPWLRAQVDGISPEQMGPLFRGTRRLLPGVLTHVHLHGSVQRRNAATSTSDVRAQLRAAGYTRELAQATVRGMEKLVRRLDHQPPPTHWVDYQRTCGYSGDDRSGKERFVTAALSTADRRRLVLDLGANDGRYARLAARHADYVVAVEQDPAVLDRLYRTLRGEGERRVLPLVMDLADPSPGGGWRAVERASFAARASADTVLALALVHHLAIGRNVPLPEVVSCLVGFVAPGGRLVVEFVHPDDPMAARLLANKPDGIFPDYRRDAFESLLAAHGTVEDRLELPSGTRTLYRVARS</sequence>
<evidence type="ECO:0000313" key="2">
    <source>
        <dbReference type="EMBL" id="SEJ42983.1"/>
    </source>
</evidence>
<dbReference type="InterPro" id="IPR029063">
    <property type="entry name" value="SAM-dependent_MTases_sf"/>
</dbReference>
<dbReference type="Gene3D" id="3.40.50.150">
    <property type="entry name" value="Vaccinia Virus protein VP39"/>
    <property type="match status" value="1"/>
</dbReference>
<dbReference type="RefSeq" id="WP_092379989.1">
    <property type="nucleotide sequence ID" value="NZ_BOPI01000005.1"/>
</dbReference>
<dbReference type="Proteomes" id="UP000198707">
    <property type="component" value="Unassembled WGS sequence"/>
</dbReference>
<dbReference type="STRING" id="1144548.SAMN05443287_104336"/>
<gene>
    <name evidence="2" type="ORF">SAMN05443287_104336</name>
</gene>
<dbReference type="AlphaFoldDB" id="A0A1H6YNU5"/>
<proteinExistence type="predicted"/>